<feature type="compositionally biased region" description="Polar residues" evidence="1">
    <location>
        <begin position="341"/>
        <end position="363"/>
    </location>
</feature>
<sequence>MLRRVLALEGVRLHSSNCIKNQALISDIRRCSGTDCGTAVWFSGIGRWVLQHPSSGTSGASSSAQRPVLPPSLPSTPSSSTPVFGPVQSPPAAQSPTVQASSDPRISLSLKHFIWDEAITAMLKVAWEKICADRYADFTYRMRKSGKKQQCVSQEIWESWQKAWEDPAFKRKREIFAQNRRSETGGDGAGPSRHTGGSISAIETARLLAKDLGREPTPIEVFTYTHTKDHDLKTFVDRRVVSVNTDKSEAESRIDEVAFYLEAAGGEKKRKVVTSRPGKAILRGRFYCGSAAHASTASARPQPEHTNEHYTELRAQLDDQQRQIAELRVHVMRLSSEPGAGTSSSDPTPATDRNVSTSQQQPLWSPDPDAADDTLVTPLGTTAHPAGTPPGDSTSDRADEQPRRFDFGPF</sequence>
<dbReference type="InterPro" id="IPR004252">
    <property type="entry name" value="Probable_transposase_24"/>
</dbReference>
<gene>
    <name evidence="2" type="ORF">JCGZ_22031</name>
</gene>
<name>A0A067JT91_JATCU</name>
<evidence type="ECO:0000256" key="1">
    <source>
        <dbReference type="SAM" id="MobiDB-lite"/>
    </source>
</evidence>
<feature type="compositionally biased region" description="Polar residues" evidence="1">
    <location>
        <begin position="91"/>
        <end position="101"/>
    </location>
</feature>
<dbReference type="AlphaFoldDB" id="A0A067JT91"/>
<feature type="compositionally biased region" description="Basic and acidic residues" evidence="1">
    <location>
        <begin position="394"/>
        <end position="410"/>
    </location>
</feature>
<reference evidence="2 3" key="1">
    <citation type="journal article" date="2014" name="PLoS ONE">
        <title>Global Analysis of Gene Expression Profiles in Physic Nut (Jatropha curcas L.) Seedlings Exposed to Salt Stress.</title>
        <authorList>
            <person name="Zhang L."/>
            <person name="Zhang C."/>
            <person name="Wu P."/>
            <person name="Chen Y."/>
            <person name="Li M."/>
            <person name="Jiang H."/>
            <person name="Wu G."/>
        </authorList>
    </citation>
    <scope>NUCLEOTIDE SEQUENCE [LARGE SCALE GENOMIC DNA]</scope>
    <source>
        <strain evidence="3">cv. GZQX0401</strain>
        <tissue evidence="2">Young leaves</tissue>
    </source>
</reference>
<dbReference type="EMBL" id="KK914866">
    <property type="protein sequence ID" value="KDP27122.1"/>
    <property type="molecule type" value="Genomic_DNA"/>
</dbReference>
<dbReference type="Pfam" id="PF03004">
    <property type="entry name" value="Transposase_24"/>
    <property type="match status" value="1"/>
</dbReference>
<organism evidence="2 3">
    <name type="scientific">Jatropha curcas</name>
    <name type="common">Barbados nut</name>
    <dbReference type="NCBI Taxonomy" id="180498"/>
    <lineage>
        <taxon>Eukaryota</taxon>
        <taxon>Viridiplantae</taxon>
        <taxon>Streptophyta</taxon>
        <taxon>Embryophyta</taxon>
        <taxon>Tracheophyta</taxon>
        <taxon>Spermatophyta</taxon>
        <taxon>Magnoliopsida</taxon>
        <taxon>eudicotyledons</taxon>
        <taxon>Gunneridae</taxon>
        <taxon>Pentapetalae</taxon>
        <taxon>rosids</taxon>
        <taxon>fabids</taxon>
        <taxon>Malpighiales</taxon>
        <taxon>Euphorbiaceae</taxon>
        <taxon>Crotonoideae</taxon>
        <taxon>Jatropheae</taxon>
        <taxon>Jatropha</taxon>
    </lineage>
</organism>
<dbReference type="Proteomes" id="UP000027138">
    <property type="component" value="Unassembled WGS sequence"/>
</dbReference>
<feature type="region of interest" description="Disordered" evidence="1">
    <location>
        <begin position="56"/>
        <end position="101"/>
    </location>
</feature>
<proteinExistence type="predicted"/>
<accession>A0A067JT91</accession>
<evidence type="ECO:0000313" key="3">
    <source>
        <dbReference type="Proteomes" id="UP000027138"/>
    </source>
</evidence>
<dbReference type="STRING" id="180498.A0A067JT91"/>
<evidence type="ECO:0000313" key="2">
    <source>
        <dbReference type="EMBL" id="KDP27122.1"/>
    </source>
</evidence>
<feature type="region of interest" description="Disordered" evidence="1">
    <location>
        <begin position="177"/>
        <end position="196"/>
    </location>
</feature>
<keyword evidence="3" id="KW-1185">Reference proteome</keyword>
<dbReference type="OrthoDB" id="1302510at2759"/>
<feature type="region of interest" description="Disordered" evidence="1">
    <location>
        <begin position="336"/>
        <end position="410"/>
    </location>
</feature>
<protein>
    <submittedName>
        <fullName evidence="2">Uncharacterized protein</fullName>
    </submittedName>
</protein>